<dbReference type="Proteomes" id="UP000030023">
    <property type="component" value="Unassembled WGS sequence"/>
</dbReference>
<proteinExistence type="predicted"/>
<keyword evidence="1" id="KW-1133">Transmembrane helix</keyword>
<gene>
    <name evidence="2" type="ORF">Q757_08935</name>
</gene>
<dbReference type="EMBL" id="AXCV01000523">
    <property type="protein sequence ID" value="KGO22652.1"/>
    <property type="molecule type" value="Genomic_DNA"/>
</dbReference>
<evidence type="ECO:0008006" key="4">
    <source>
        <dbReference type="Google" id="ProtNLM"/>
    </source>
</evidence>
<feature type="transmembrane region" description="Helical" evidence="1">
    <location>
        <begin position="58"/>
        <end position="79"/>
    </location>
</feature>
<keyword evidence="1" id="KW-0812">Transmembrane</keyword>
<keyword evidence="1" id="KW-0472">Membrane</keyword>
<accession>A0ABR4XP87</accession>
<comment type="caution">
    <text evidence="2">The sequence shown here is derived from an EMBL/GenBank/DDBJ whole genome shotgun (WGS) entry which is preliminary data.</text>
</comment>
<keyword evidence="3" id="KW-1185">Reference proteome</keyword>
<feature type="transmembrane region" description="Helical" evidence="1">
    <location>
        <begin position="7"/>
        <end position="27"/>
    </location>
</feature>
<evidence type="ECO:0000313" key="3">
    <source>
        <dbReference type="Proteomes" id="UP000030023"/>
    </source>
</evidence>
<evidence type="ECO:0000313" key="2">
    <source>
        <dbReference type="EMBL" id="KGO22652.1"/>
    </source>
</evidence>
<protein>
    <recommendedName>
        <fullName evidence="4">DUF4190 domain-containing protein</fullName>
    </recommendedName>
</protein>
<evidence type="ECO:0000256" key="1">
    <source>
        <dbReference type="SAM" id="Phobius"/>
    </source>
</evidence>
<organism evidence="2 3">
    <name type="scientific">Oenococcus alcoholitolerans</name>
    <dbReference type="NCBI Taxonomy" id="931074"/>
    <lineage>
        <taxon>Bacteria</taxon>
        <taxon>Bacillati</taxon>
        <taxon>Bacillota</taxon>
        <taxon>Bacilli</taxon>
        <taxon>Lactobacillales</taxon>
        <taxon>Lactobacillaceae</taxon>
        <taxon>Oenococcus</taxon>
    </lineage>
</organism>
<reference evidence="2 3" key="1">
    <citation type="journal article" date="2014" name="Antonie Van Leeuwenhoek">
        <title>Oenococcus alcoholitolerans sp. nov., a lactic acid bacteria isolated from cachaca and ethanol fermentation processes.</title>
        <authorList>
            <person name="Badotti F."/>
            <person name="Moreira A.P."/>
            <person name="Tonon L.A."/>
            <person name="de Lucena B.T."/>
            <person name="Gomes Fde C."/>
            <person name="Kruger R."/>
            <person name="Thompson C.C."/>
            <person name="de Morais M.A.Jr."/>
            <person name="Rosa C.A."/>
            <person name="Thompson F.L."/>
        </authorList>
    </citation>
    <scope>NUCLEOTIDE SEQUENCE [LARGE SCALE GENOMIC DNA]</scope>
    <source>
        <strain evidence="2 3">UFRJ-M7.2.18</strain>
    </source>
</reference>
<name>A0ABR4XP87_9LACO</name>
<sequence>MDDKRKLHILAILSIVLGIIGLLIAWIPVVNNLSIGFGLIGALLAFACYFLEDKKDRSLYICGMTLGLAATGLALAAQAQLLRY</sequence>
<feature type="transmembrane region" description="Helical" evidence="1">
    <location>
        <begin position="33"/>
        <end position="51"/>
    </location>
</feature>